<keyword evidence="3" id="KW-1185">Reference proteome</keyword>
<reference evidence="3" key="1">
    <citation type="journal article" date="2019" name="Int. J. Syst. Evol. Microbiol.">
        <title>The Global Catalogue of Microorganisms (GCM) 10K type strain sequencing project: providing services to taxonomists for standard genome sequencing and annotation.</title>
        <authorList>
            <consortium name="The Broad Institute Genomics Platform"/>
            <consortium name="The Broad Institute Genome Sequencing Center for Infectious Disease"/>
            <person name="Wu L."/>
            <person name="Ma J."/>
        </authorList>
    </citation>
    <scope>NUCLEOTIDE SEQUENCE [LARGE SCALE GENOMIC DNA]</scope>
    <source>
        <strain evidence="3">KACC 12597</strain>
    </source>
</reference>
<protein>
    <submittedName>
        <fullName evidence="2">DUF2334 domain-containing protein</fullName>
    </submittedName>
</protein>
<gene>
    <name evidence="2" type="ORF">ACFSJC_06450</name>
</gene>
<dbReference type="EMBL" id="JBHUHX010000013">
    <property type="protein sequence ID" value="MFD2111474.1"/>
    <property type="molecule type" value="Genomic_DNA"/>
</dbReference>
<dbReference type="Pfam" id="PF10096">
    <property type="entry name" value="DUF2334"/>
    <property type="match status" value="1"/>
</dbReference>
<evidence type="ECO:0000313" key="2">
    <source>
        <dbReference type="EMBL" id="MFD2111474.1"/>
    </source>
</evidence>
<sequence length="271" mass="30266">MQVPSMDNSDSIRALVSVHDVMPETLEQVQTLLERLTAAGISAVTLLVVPGADWTPAAIDTLHDFERRGYELAGHGWRHRISRIGGLRHRLHATLISRQVAEHLALDALGIVALMKRCHAWFLEQGLRPPSLYVPPAWAMGRIERSALADLPFLQYELFSGILSAQTGRLHPMPLLGYEADTAGRAPVLRLWNRINRHRARTVGWIRIGIHPHDLDLRLAEDLEEDLQRFSIHAEYGAVDAEADQRCRLVTSARSPSAADSSISNTRSNPR</sequence>
<dbReference type="InterPro" id="IPR011330">
    <property type="entry name" value="Glyco_hydro/deAcase_b/a-brl"/>
</dbReference>
<proteinExistence type="predicted"/>
<dbReference type="SUPFAM" id="SSF88713">
    <property type="entry name" value="Glycoside hydrolase/deacetylase"/>
    <property type="match status" value="1"/>
</dbReference>
<evidence type="ECO:0000256" key="1">
    <source>
        <dbReference type="SAM" id="MobiDB-lite"/>
    </source>
</evidence>
<dbReference type="InterPro" id="IPR018763">
    <property type="entry name" value="DUF2334"/>
</dbReference>
<dbReference type="Proteomes" id="UP001597337">
    <property type="component" value="Unassembled WGS sequence"/>
</dbReference>
<accession>A0ABW4Y640</accession>
<organism evidence="2 3">
    <name type="scientific">Thiorhodococcus fuscus</name>
    <dbReference type="NCBI Taxonomy" id="527200"/>
    <lineage>
        <taxon>Bacteria</taxon>
        <taxon>Pseudomonadati</taxon>
        <taxon>Pseudomonadota</taxon>
        <taxon>Gammaproteobacteria</taxon>
        <taxon>Chromatiales</taxon>
        <taxon>Chromatiaceae</taxon>
        <taxon>Thiorhodococcus</taxon>
    </lineage>
</organism>
<dbReference type="Gene3D" id="3.20.20.370">
    <property type="entry name" value="Glycoside hydrolase/deacetylase"/>
    <property type="match status" value="1"/>
</dbReference>
<evidence type="ECO:0000313" key="3">
    <source>
        <dbReference type="Proteomes" id="UP001597337"/>
    </source>
</evidence>
<name>A0ABW4Y640_9GAMM</name>
<feature type="region of interest" description="Disordered" evidence="1">
    <location>
        <begin position="252"/>
        <end position="271"/>
    </location>
</feature>
<dbReference type="CDD" id="cd11374">
    <property type="entry name" value="CE4_u10"/>
    <property type="match status" value="1"/>
</dbReference>
<comment type="caution">
    <text evidence="2">The sequence shown here is derived from an EMBL/GenBank/DDBJ whole genome shotgun (WGS) entry which is preliminary data.</text>
</comment>